<feature type="repeat" description="WD" evidence="3">
    <location>
        <begin position="1510"/>
        <end position="1551"/>
    </location>
</feature>
<feature type="repeat" description="WD" evidence="3">
    <location>
        <begin position="1013"/>
        <end position="1054"/>
    </location>
</feature>
<keyword evidence="2" id="KW-0677">Repeat</keyword>
<evidence type="ECO:0000313" key="6">
    <source>
        <dbReference type="Proteomes" id="UP000003959"/>
    </source>
</evidence>
<dbReference type="HOGENOM" id="CLU_002352_2_0_3"/>
<dbReference type="CDD" id="cd00200">
    <property type="entry name" value="WD40"/>
    <property type="match status" value="2"/>
</dbReference>
<feature type="repeat" description="WD" evidence="3">
    <location>
        <begin position="1305"/>
        <end position="1339"/>
    </location>
</feature>
<dbReference type="InterPro" id="IPR049052">
    <property type="entry name" value="nSTAND1"/>
</dbReference>
<feature type="repeat" description="WD" evidence="3">
    <location>
        <begin position="1387"/>
        <end position="1420"/>
    </location>
</feature>
<dbReference type="Proteomes" id="UP000003959">
    <property type="component" value="Unassembled WGS sequence"/>
</dbReference>
<feature type="repeat" description="WD" evidence="3">
    <location>
        <begin position="972"/>
        <end position="1003"/>
    </location>
</feature>
<dbReference type="PANTHER" id="PTHR19848">
    <property type="entry name" value="WD40 REPEAT PROTEIN"/>
    <property type="match status" value="1"/>
</dbReference>
<protein>
    <submittedName>
        <fullName evidence="5">WD-40 repeat-containing protein</fullName>
    </submittedName>
</protein>
<feature type="repeat" description="WD" evidence="3">
    <location>
        <begin position="1428"/>
        <end position="1469"/>
    </location>
</feature>
<dbReference type="Gene3D" id="2.130.10.10">
    <property type="entry name" value="YVTN repeat-like/Quinoprotein amine dehydrogenase"/>
    <property type="match status" value="5"/>
</dbReference>
<dbReference type="Gene3D" id="1.25.40.10">
    <property type="entry name" value="Tetratricopeptide repeat domain"/>
    <property type="match status" value="2"/>
</dbReference>
<evidence type="ECO:0000259" key="4">
    <source>
        <dbReference type="Pfam" id="PF20703"/>
    </source>
</evidence>
<dbReference type="InterPro" id="IPR001680">
    <property type="entry name" value="WD40_rpt"/>
</dbReference>
<feature type="repeat" description="WD" evidence="3">
    <location>
        <begin position="1097"/>
        <end position="1129"/>
    </location>
</feature>
<dbReference type="InterPro" id="IPR027417">
    <property type="entry name" value="P-loop_NTPase"/>
</dbReference>
<feature type="repeat" description="WD" evidence="3">
    <location>
        <begin position="1469"/>
        <end position="1510"/>
    </location>
</feature>
<proteinExistence type="predicted"/>
<dbReference type="InterPro" id="IPR020472">
    <property type="entry name" value="WD40_PAC1"/>
</dbReference>
<accession>F4XM23</accession>
<feature type="repeat" description="WD" evidence="3">
    <location>
        <begin position="1221"/>
        <end position="1262"/>
    </location>
</feature>
<dbReference type="SUPFAM" id="SSF50978">
    <property type="entry name" value="WD40 repeat-like"/>
    <property type="match status" value="2"/>
</dbReference>
<feature type="repeat" description="WD" evidence="3">
    <location>
        <begin position="1346"/>
        <end position="1380"/>
    </location>
</feature>
<feature type="repeat" description="WD" evidence="3">
    <location>
        <begin position="1264"/>
        <end position="1296"/>
    </location>
</feature>
<dbReference type="PROSITE" id="PS50294">
    <property type="entry name" value="WD_REPEATS_REGION"/>
    <property type="match status" value="15"/>
</dbReference>
<feature type="repeat" description="WD" evidence="3">
    <location>
        <begin position="1139"/>
        <end position="1180"/>
    </location>
</feature>
<name>F4XM23_9CYAN</name>
<feature type="repeat" description="WD" evidence="3">
    <location>
        <begin position="1180"/>
        <end position="1212"/>
    </location>
</feature>
<dbReference type="InterPro" id="IPR015943">
    <property type="entry name" value="WD40/YVTN_repeat-like_dom_sf"/>
</dbReference>
<dbReference type="SUPFAM" id="SSF52540">
    <property type="entry name" value="P-loop containing nucleoside triphosphate hydrolases"/>
    <property type="match status" value="1"/>
</dbReference>
<dbReference type="EMBL" id="GL890838">
    <property type="protein sequence ID" value="EGJ34372.1"/>
    <property type="molecule type" value="Genomic_DNA"/>
</dbReference>
<feature type="repeat" description="WD" evidence="3">
    <location>
        <begin position="1055"/>
        <end position="1096"/>
    </location>
</feature>
<dbReference type="InterPro" id="IPR011990">
    <property type="entry name" value="TPR-like_helical_dom_sf"/>
</dbReference>
<dbReference type="SMART" id="SM00320">
    <property type="entry name" value="WD40"/>
    <property type="match status" value="15"/>
</dbReference>
<dbReference type="eggNOG" id="COG1672">
    <property type="taxonomic scope" value="Bacteria"/>
</dbReference>
<evidence type="ECO:0000313" key="5">
    <source>
        <dbReference type="EMBL" id="EGJ34372.1"/>
    </source>
</evidence>
<gene>
    <name evidence="5" type="ORF">LYNGBM3L_17880</name>
</gene>
<keyword evidence="6" id="KW-1185">Reference proteome</keyword>
<dbReference type="PROSITE" id="PS00678">
    <property type="entry name" value="WD_REPEATS_1"/>
    <property type="match status" value="6"/>
</dbReference>
<dbReference type="Gene3D" id="3.40.50.300">
    <property type="entry name" value="P-loop containing nucleotide triphosphate hydrolases"/>
    <property type="match status" value="1"/>
</dbReference>
<sequence>MSASDKTKEVAAYNDRALQRLAWAIEASQGQFSLIFAHCNYTYVQQQMTEGLRETCSVQIRDVVLKKSDSRLYSKIRQELGDQQPGAMMVFGLEAVDDIDTLLAATNQVREEFRKNFHFPLVLWINDEVQTKLLRVAPDFESWGTTREFQTPPDSLSYELIYTLSQKAKEILTNFPDSDPDKFLYELNRGIDYLSEFDLAWQDLQHHNQEIDPDLAASFYFMIGRNYYAKQQFEQSLIYFTKSLYIWQKISRFDWQGMVLFHIGLCPYGKPERQNLVEQCVDSLAQISSLDLANRLITQFARVLQRLHRWADLETLAQTSLKLHRANGNSIELAKDYGFLAEVALDKLAWTEAKGLAEQALSILKTSFLDESTVTSSEHKAKLDGMQSVDKAWYLLLLARAEKGLGKYQESIKYLERAKAETPAHYAPELYIRILASLRDVYFEKGDYLAAFGVKQERLSIEQQFGLRAFIGTGRLQPKRRRTKSQLPALDQPEMVADEIIASGRQQDINNLLERIGNPNHRLTVIYGPSGVGKSSLIYAGLVPILKQRAIGQRDVLPIVIRVYTDWVRDLGKLLLKELEARGFSLFVKPQSITTILQRLKENYNLNLLTVLIFDQFEELFVAVPDIVDRNLLFELLKTAIDDIPYTQVVLSLREEYLHYLLQFERSKKLDTINDILSKNIIYYLGNFPIKYSANFIQKLTNKAQFYLEAALSHKLVNDLAGELGEIRPIELQILGYQLQNENITTLDKYQKFGSYKELLTRFFEEVISECGPENKSLSQQILYVLTDEKNTRLLKTKAELVSDLELKTEIIDLILRILVSSGLVLLVPEHPADRYQLGHDYFVTFIRRQQGAELLTELEQEREQRKLIEVKRNQIYRRALLSSTVAIMSLSVLASFTFFSFIRAKNNEIIALTKSSEVLYSANRESLAPLIEALKAGKRLKSAIGVGTDTRTQTLAALQQGIYAVRESNRLEGYESWVNSVSFSPDGQFIATGSADDTVKLWHRDGKLLRTLVGHSSYVNSVSFSPDGQLLATGSADGTVKLWNLNTGKEIGTLLGHTGTVKSLSFSRYGKTLTTGSADGTVKLWNLETGQEIRTLLGQKADITSLSFILDGELIVSASRDSTVSLWDRQGNPIGQPFQAQEAGVTSISISPDGQTLVTANMDGAVILWNLQGQEKRTLQSSGATISSVSFSPDGQTIATGSFDGTVKLWSREGQELQILPGHNRGITTISFSPDGNILATASRDLTVRLWSVEDYDLKTQTLFGHKAVVDSVSFSPDGRTIATASFDGTVKVWERDGTLVSTLEGHQGAVISLSFSPDDNVIASLGLDGSVKLWKLDGTLVKTLEENQNPIISFSFSPDGKFLASAGLDGTVKLWSLEGKLIKTIDAHKASVYSVSFSPDAQLFASASNDGTVKLWNLIGQQLATLKGHNDDFDSVKFSPNGKIIATASKDGTLKLWNLSGEELETLKGHSAAVISLSFSRDGQTLATASLDGTIKLWNLQGQQLATLKGHSGVVNSLSFIPYGTILASGSSDGTVKLWSLPEGKVLQTLKSSGAAINSVSFSPDGKTLATASEDKTVMLWNIDLALSSLDELLRRGCDWAGDYLRNNPNVSERDRTVCEGIN</sequence>
<dbReference type="eggNOG" id="COG2319">
    <property type="taxonomic scope" value="Bacteria"/>
</dbReference>
<dbReference type="SUPFAM" id="SSF48452">
    <property type="entry name" value="TPR-like"/>
    <property type="match status" value="1"/>
</dbReference>
<dbReference type="PROSITE" id="PS50082">
    <property type="entry name" value="WD_REPEATS_2"/>
    <property type="match status" value="15"/>
</dbReference>
<dbReference type="SMART" id="SM00028">
    <property type="entry name" value="TPR"/>
    <property type="match status" value="3"/>
</dbReference>
<dbReference type="InterPro" id="IPR036322">
    <property type="entry name" value="WD40_repeat_dom_sf"/>
</dbReference>
<reference evidence="6" key="1">
    <citation type="journal article" date="2011" name="Proc. Natl. Acad. Sci. U.S.A.">
        <title>Genomic insights into the physiology and ecology of the marine filamentous cyanobacterium Lyngbya majuscula.</title>
        <authorList>
            <person name="Jones A.C."/>
            <person name="Monroe E.A."/>
            <person name="Podell S."/>
            <person name="Hess W.R."/>
            <person name="Klages S."/>
            <person name="Esquenazi E."/>
            <person name="Niessen S."/>
            <person name="Hoover H."/>
            <person name="Rothmann M."/>
            <person name="Lasken R.S."/>
            <person name="Yates J.R.III."/>
            <person name="Reinhardt R."/>
            <person name="Kube M."/>
            <person name="Burkart M.D."/>
            <person name="Allen E.E."/>
            <person name="Dorrestein P.C."/>
            <person name="Gerwick W.H."/>
            <person name="Gerwick L."/>
        </authorList>
    </citation>
    <scope>NUCLEOTIDE SEQUENCE [LARGE SCALE GENOMIC DNA]</scope>
    <source>
        <strain evidence="6">3L</strain>
    </source>
</reference>
<keyword evidence="1 3" id="KW-0853">WD repeat</keyword>
<dbReference type="PRINTS" id="PR00320">
    <property type="entry name" value="GPROTEINBRPT"/>
</dbReference>
<evidence type="ECO:0000256" key="2">
    <source>
        <dbReference type="ARBA" id="ARBA00022737"/>
    </source>
</evidence>
<evidence type="ECO:0000256" key="3">
    <source>
        <dbReference type="PROSITE-ProRule" id="PRU00221"/>
    </source>
</evidence>
<evidence type="ECO:0000256" key="1">
    <source>
        <dbReference type="ARBA" id="ARBA00022574"/>
    </source>
</evidence>
<dbReference type="Pfam" id="PF20703">
    <property type="entry name" value="nSTAND1"/>
    <property type="match status" value="1"/>
</dbReference>
<feature type="repeat" description="WD" evidence="3">
    <location>
        <begin position="1552"/>
        <end position="1586"/>
    </location>
</feature>
<dbReference type="PANTHER" id="PTHR19848:SF8">
    <property type="entry name" value="F-BOX AND WD REPEAT DOMAIN CONTAINING 7"/>
    <property type="match status" value="1"/>
</dbReference>
<dbReference type="InterPro" id="IPR019734">
    <property type="entry name" value="TPR_rpt"/>
</dbReference>
<feature type="domain" description="Novel STAND NTPase 1" evidence="4">
    <location>
        <begin position="504"/>
        <end position="841"/>
    </location>
</feature>
<dbReference type="Pfam" id="PF00400">
    <property type="entry name" value="WD40"/>
    <property type="match status" value="15"/>
</dbReference>
<organism evidence="5 6">
    <name type="scientific">Moorena producens 3L</name>
    <dbReference type="NCBI Taxonomy" id="489825"/>
    <lineage>
        <taxon>Bacteria</taxon>
        <taxon>Bacillati</taxon>
        <taxon>Cyanobacteriota</taxon>
        <taxon>Cyanophyceae</taxon>
        <taxon>Coleofasciculales</taxon>
        <taxon>Coleofasciculaceae</taxon>
        <taxon>Moorena</taxon>
    </lineage>
</organism>
<dbReference type="InterPro" id="IPR019775">
    <property type="entry name" value="WD40_repeat_CS"/>
</dbReference>